<dbReference type="PROSITE" id="PS51257">
    <property type="entry name" value="PROKAR_LIPOPROTEIN"/>
    <property type="match status" value="1"/>
</dbReference>
<feature type="chain" id="PRO_5046113297" description="Lipoprotein" evidence="1">
    <location>
        <begin position="18"/>
        <end position="312"/>
    </location>
</feature>
<keyword evidence="3" id="KW-1185">Reference proteome</keyword>
<proteinExistence type="predicted"/>
<dbReference type="Proteomes" id="UP000650424">
    <property type="component" value="Unassembled WGS sequence"/>
</dbReference>
<evidence type="ECO:0008006" key="4">
    <source>
        <dbReference type="Google" id="ProtNLM"/>
    </source>
</evidence>
<protein>
    <recommendedName>
        <fullName evidence="4">Lipoprotein</fullName>
    </recommendedName>
</protein>
<name>A0ABR6ZQC1_9BURK</name>
<organism evidence="2 3">
    <name type="scientific">Undibacterium hunanense</name>
    <dbReference type="NCBI Taxonomy" id="2762292"/>
    <lineage>
        <taxon>Bacteria</taxon>
        <taxon>Pseudomonadati</taxon>
        <taxon>Pseudomonadota</taxon>
        <taxon>Betaproteobacteria</taxon>
        <taxon>Burkholderiales</taxon>
        <taxon>Oxalobacteraceae</taxon>
        <taxon>Undibacterium</taxon>
    </lineage>
</organism>
<keyword evidence="1" id="KW-0732">Signal</keyword>
<feature type="signal peptide" evidence="1">
    <location>
        <begin position="1"/>
        <end position="17"/>
    </location>
</feature>
<reference evidence="2 3" key="1">
    <citation type="submission" date="2020-08" db="EMBL/GenBank/DDBJ databases">
        <title>Novel species isolated from subtropical streams in China.</title>
        <authorList>
            <person name="Lu H."/>
        </authorList>
    </citation>
    <scope>NUCLEOTIDE SEQUENCE [LARGE SCALE GENOMIC DNA]</scope>
    <source>
        <strain evidence="2 3">CY18W</strain>
    </source>
</reference>
<dbReference type="EMBL" id="JACOGF010000005">
    <property type="protein sequence ID" value="MBC3918081.1"/>
    <property type="molecule type" value="Genomic_DNA"/>
</dbReference>
<comment type="caution">
    <text evidence="2">The sequence shown here is derived from an EMBL/GenBank/DDBJ whole genome shotgun (WGS) entry which is preliminary data.</text>
</comment>
<sequence>MSLIKFLGSVLFLLVLAACGRTESVQTLERRDLMRLVFKGWDGEQNAVVKPPLLKAEFPVSVSASLQAGLRMDALQVQRLNEDSAVLLVKGDTLDAGKPTLLAAYWFHRRGEAWSLVSRQDVIEWLDNNGRNSAIGNTSIIELFPGQFALALEHSQLKQGVASTRLLLFRIDANNLVPMLDKTNGLDLAVHEESGPECVNIIRNANTASSAHARGRHVRLRVHENEAEPPNCHDYLAKWDIAMGSTAPGDITLNFADKHYRYQELAHTMDNEGERTSTYELQVSAQKGKKLFHFDADQQKYVVVPDKARQKK</sequence>
<gene>
    <name evidence="2" type="ORF">H8L32_11385</name>
</gene>
<accession>A0ABR6ZQC1</accession>
<evidence type="ECO:0000313" key="3">
    <source>
        <dbReference type="Proteomes" id="UP000650424"/>
    </source>
</evidence>
<evidence type="ECO:0000313" key="2">
    <source>
        <dbReference type="EMBL" id="MBC3918081.1"/>
    </source>
</evidence>
<evidence type="ECO:0000256" key="1">
    <source>
        <dbReference type="SAM" id="SignalP"/>
    </source>
</evidence>
<dbReference type="RefSeq" id="WP_186947359.1">
    <property type="nucleotide sequence ID" value="NZ_JACOGF010000005.1"/>
</dbReference>